<dbReference type="GO" id="GO:0004489">
    <property type="term" value="F:methylenetetrahydrofolate reductase [NAD(P)H] activity"/>
    <property type="evidence" value="ECO:0007669"/>
    <property type="project" value="InterPro"/>
</dbReference>
<dbReference type="InterPro" id="IPR003171">
    <property type="entry name" value="Mehydrof_redctse-like"/>
</dbReference>
<keyword evidence="5 6" id="KW-0560">Oxidoreductase</keyword>
<feature type="compositionally biased region" description="Basic residues" evidence="7">
    <location>
        <begin position="1"/>
        <end position="16"/>
    </location>
</feature>
<dbReference type="STRING" id="642780.SAMN04488570_2567"/>
<comment type="similarity">
    <text evidence="6">Belongs to the methylenetetrahydrofolate reductase family.</text>
</comment>
<evidence type="ECO:0000256" key="1">
    <source>
        <dbReference type="ARBA" id="ARBA00001974"/>
    </source>
</evidence>
<comment type="cofactor">
    <cofactor evidence="1 6">
        <name>FAD</name>
        <dbReference type="ChEBI" id="CHEBI:57692"/>
    </cofactor>
</comment>
<dbReference type="RefSeq" id="WP_197680979.1">
    <property type="nucleotide sequence ID" value="NZ_LT629757.1"/>
</dbReference>
<evidence type="ECO:0000256" key="7">
    <source>
        <dbReference type="SAM" id="MobiDB-lite"/>
    </source>
</evidence>
<evidence type="ECO:0000256" key="6">
    <source>
        <dbReference type="RuleBase" id="RU003862"/>
    </source>
</evidence>
<protein>
    <recommendedName>
        <fullName evidence="6">Methylenetetrahydrofolate reductase</fullName>
    </recommendedName>
</protein>
<reference evidence="9" key="1">
    <citation type="submission" date="2016-10" db="EMBL/GenBank/DDBJ databases">
        <authorList>
            <person name="Varghese N."/>
            <person name="Submissions S."/>
        </authorList>
    </citation>
    <scope>NUCLEOTIDE SEQUENCE [LARGE SCALE GENOMIC DNA]</scope>
    <source>
        <strain evidence="9">DSM 22127</strain>
    </source>
</reference>
<dbReference type="GO" id="GO:0035999">
    <property type="term" value="P:tetrahydrofolate interconversion"/>
    <property type="evidence" value="ECO:0007669"/>
    <property type="project" value="UniProtKB-UniPathway"/>
</dbReference>
<evidence type="ECO:0000256" key="5">
    <source>
        <dbReference type="ARBA" id="ARBA00023002"/>
    </source>
</evidence>
<keyword evidence="9" id="KW-1185">Reference proteome</keyword>
<dbReference type="UniPathway" id="UPA00193"/>
<evidence type="ECO:0000256" key="4">
    <source>
        <dbReference type="ARBA" id="ARBA00022827"/>
    </source>
</evidence>
<dbReference type="Pfam" id="PF02219">
    <property type="entry name" value="MTHFR"/>
    <property type="match status" value="1"/>
</dbReference>
<dbReference type="Gene3D" id="3.20.20.220">
    <property type="match status" value="1"/>
</dbReference>
<sequence length="305" mass="33110">MSALKSVHKSVQRSVHKSAPLARRGQRADRDRAMRRLLTQTRYEVLPTATTEDKVVASVPTDVAVTVTASPGKGLEATLALSERLAGHGYAVVPHLAARMVRDRVELVEIRARLREAGISSIFVPGGDAEPAGDYADAFGLLEDLATLEDPFVHVGIAGYPESHPTIADDLTVQAMWDKRRHATHVVSNLTFDPATIRDWVARMRLRGITMPLLLGMPGPIDRAKLLTMATKIGVGESTRFLAKHKGTFARLAAPGGFTGERFLRDCAVVAAQPSAGIEGLHVFTFNQVAETEAWRQKLLSELPA</sequence>
<comment type="pathway">
    <text evidence="2 6">One-carbon metabolism; tetrahydrofolate interconversion.</text>
</comment>
<gene>
    <name evidence="8" type="ORF">SAMN04488570_2567</name>
</gene>
<name>A0A1H1UN60_9ACTN</name>
<evidence type="ECO:0000256" key="2">
    <source>
        <dbReference type="ARBA" id="ARBA00004777"/>
    </source>
</evidence>
<keyword evidence="4 6" id="KW-0274">FAD</keyword>
<organism evidence="8 9">
    <name type="scientific">Nocardioides scoriae</name>
    <dbReference type="NCBI Taxonomy" id="642780"/>
    <lineage>
        <taxon>Bacteria</taxon>
        <taxon>Bacillati</taxon>
        <taxon>Actinomycetota</taxon>
        <taxon>Actinomycetes</taxon>
        <taxon>Propionibacteriales</taxon>
        <taxon>Nocardioidaceae</taxon>
        <taxon>Nocardioides</taxon>
    </lineage>
</organism>
<evidence type="ECO:0000313" key="8">
    <source>
        <dbReference type="EMBL" id="SDS73636.1"/>
    </source>
</evidence>
<dbReference type="AlphaFoldDB" id="A0A1H1UN60"/>
<evidence type="ECO:0000313" key="9">
    <source>
        <dbReference type="Proteomes" id="UP000198859"/>
    </source>
</evidence>
<dbReference type="SUPFAM" id="SSF51730">
    <property type="entry name" value="FAD-linked oxidoreductase"/>
    <property type="match status" value="1"/>
</dbReference>
<evidence type="ECO:0000256" key="3">
    <source>
        <dbReference type="ARBA" id="ARBA00022630"/>
    </source>
</evidence>
<proteinExistence type="inferred from homology"/>
<dbReference type="EMBL" id="LT629757">
    <property type="protein sequence ID" value="SDS73636.1"/>
    <property type="molecule type" value="Genomic_DNA"/>
</dbReference>
<dbReference type="InterPro" id="IPR029041">
    <property type="entry name" value="FAD-linked_oxidoreductase-like"/>
</dbReference>
<accession>A0A1H1UN60</accession>
<keyword evidence="3 6" id="KW-0285">Flavoprotein</keyword>
<feature type="region of interest" description="Disordered" evidence="7">
    <location>
        <begin position="1"/>
        <end position="31"/>
    </location>
</feature>
<dbReference type="Proteomes" id="UP000198859">
    <property type="component" value="Chromosome I"/>
</dbReference>
<dbReference type="GO" id="GO:0006555">
    <property type="term" value="P:methionine metabolic process"/>
    <property type="evidence" value="ECO:0007669"/>
    <property type="project" value="InterPro"/>
</dbReference>